<dbReference type="Pfam" id="PF00069">
    <property type="entry name" value="Pkinase"/>
    <property type="match status" value="1"/>
</dbReference>
<dbReference type="GO" id="GO:0005524">
    <property type="term" value="F:ATP binding"/>
    <property type="evidence" value="ECO:0007669"/>
    <property type="project" value="UniProtKB-KW"/>
</dbReference>
<dbReference type="GO" id="GO:0004672">
    <property type="term" value="F:protein kinase activity"/>
    <property type="evidence" value="ECO:0007669"/>
    <property type="project" value="InterPro"/>
</dbReference>
<dbReference type="EMBL" id="CM017884">
    <property type="protein sequence ID" value="KAG1366757.1"/>
    <property type="molecule type" value="Genomic_DNA"/>
</dbReference>
<keyword evidence="1" id="KW-0547">Nucleotide-binding</keyword>
<dbReference type="InterPro" id="IPR000719">
    <property type="entry name" value="Prot_kinase_dom"/>
</dbReference>
<evidence type="ECO:0000256" key="1">
    <source>
        <dbReference type="ARBA" id="ARBA00022741"/>
    </source>
</evidence>
<protein>
    <submittedName>
        <fullName evidence="4">Putative L-type lectin-domain containing receptor kinase IV.2</fullName>
    </submittedName>
</protein>
<name>A0A8K0IT64_COCNU</name>
<dbReference type="Gene3D" id="1.10.510.10">
    <property type="entry name" value="Transferase(Phosphotransferase) domain 1"/>
    <property type="match status" value="1"/>
</dbReference>
<reference evidence="4" key="1">
    <citation type="journal article" date="2017" name="Gigascience">
        <title>The genome draft of coconut (Cocos nucifera).</title>
        <authorList>
            <person name="Xiao Y."/>
            <person name="Xu P."/>
            <person name="Fan H."/>
            <person name="Baudouin L."/>
            <person name="Xia W."/>
            <person name="Bocs S."/>
            <person name="Xu J."/>
            <person name="Li Q."/>
            <person name="Guo A."/>
            <person name="Zhou L."/>
            <person name="Li J."/>
            <person name="Wu Y."/>
            <person name="Ma Z."/>
            <person name="Armero A."/>
            <person name="Issali A.E."/>
            <person name="Liu N."/>
            <person name="Peng M."/>
            <person name="Yang Y."/>
        </authorList>
    </citation>
    <scope>NUCLEOTIDE SEQUENCE</scope>
    <source>
        <tissue evidence="4">Spear leaf of Hainan Tall coconut</tissue>
    </source>
</reference>
<keyword evidence="4" id="KW-0808">Transferase</keyword>
<evidence type="ECO:0000259" key="3">
    <source>
        <dbReference type="PROSITE" id="PS50011"/>
    </source>
</evidence>
<evidence type="ECO:0000256" key="2">
    <source>
        <dbReference type="ARBA" id="ARBA00022840"/>
    </source>
</evidence>
<keyword evidence="5" id="KW-1185">Reference proteome</keyword>
<keyword evidence="4" id="KW-0675">Receptor</keyword>
<gene>
    <name evidence="4" type="ORF">COCNU_13G005470</name>
</gene>
<dbReference type="OrthoDB" id="543442at2759"/>
<dbReference type="PANTHER" id="PTHR27007">
    <property type="match status" value="1"/>
</dbReference>
<reference evidence="4" key="2">
    <citation type="submission" date="2019-07" db="EMBL/GenBank/DDBJ databases">
        <authorList>
            <person name="Yang Y."/>
            <person name="Bocs S."/>
            <person name="Baudouin L."/>
        </authorList>
    </citation>
    <scope>NUCLEOTIDE SEQUENCE</scope>
    <source>
        <tissue evidence="4">Spear leaf of Hainan Tall coconut</tissue>
    </source>
</reference>
<dbReference type="PROSITE" id="PS50011">
    <property type="entry name" value="PROTEIN_KINASE_DOM"/>
    <property type="match status" value="1"/>
</dbReference>
<keyword evidence="4" id="KW-0418">Kinase</keyword>
<organism evidence="4 5">
    <name type="scientific">Cocos nucifera</name>
    <name type="common">Coconut palm</name>
    <dbReference type="NCBI Taxonomy" id="13894"/>
    <lineage>
        <taxon>Eukaryota</taxon>
        <taxon>Viridiplantae</taxon>
        <taxon>Streptophyta</taxon>
        <taxon>Embryophyta</taxon>
        <taxon>Tracheophyta</taxon>
        <taxon>Spermatophyta</taxon>
        <taxon>Magnoliopsida</taxon>
        <taxon>Liliopsida</taxon>
        <taxon>Arecaceae</taxon>
        <taxon>Arecoideae</taxon>
        <taxon>Cocoseae</taxon>
        <taxon>Attaleinae</taxon>
        <taxon>Cocos</taxon>
    </lineage>
</organism>
<dbReference type="SUPFAM" id="SSF56112">
    <property type="entry name" value="Protein kinase-like (PK-like)"/>
    <property type="match status" value="1"/>
</dbReference>
<evidence type="ECO:0000313" key="5">
    <source>
        <dbReference type="Proteomes" id="UP000797356"/>
    </source>
</evidence>
<dbReference type="InterPro" id="IPR050528">
    <property type="entry name" value="L-type_Lectin-RKs"/>
</dbReference>
<accession>A0A8K0IT64</accession>
<dbReference type="InterPro" id="IPR011009">
    <property type="entry name" value="Kinase-like_dom_sf"/>
</dbReference>
<feature type="domain" description="Protein kinase" evidence="3">
    <location>
        <begin position="1"/>
        <end position="141"/>
    </location>
</feature>
<sequence>MNGRLGDFGLARLYERGKNPHTTLLVGTLGYIAPELSRTGKPMPSSDVFAYGMLLLEVACGRKPIEPNSRSEQLLLMDWVRQCKMRGQLLEVVDPNLGESYVREEVELVLKLGLVCSQSTPEVRPTMRQVVQYLNGDDSLVDDVALVFSEADFFDLASRKSYPSSIDMVSSSSLSGGR</sequence>
<dbReference type="Proteomes" id="UP000797356">
    <property type="component" value="Chromosome 13"/>
</dbReference>
<proteinExistence type="predicted"/>
<keyword evidence="2" id="KW-0067">ATP-binding</keyword>
<comment type="caution">
    <text evidence="4">The sequence shown here is derived from an EMBL/GenBank/DDBJ whole genome shotgun (WGS) entry which is preliminary data.</text>
</comment>
<dbReference type="AlphaFoldDB" id="A0A8K0IT64"/>
<evidence type="ECO:0000313" key="4">
    <source>
        <dbReference type="EMBL" id="KAG1366757.1"/>
    </source>
</evidence>